<comment type="caution">
    <text evidence="2">The sequence shown here is derived from an EMBL/GenBank/DDBJ whole genome shotgun (WGS) entry which is preliminary data.</text>
</comment>
<dbReference type="AlphaFoldDB" id="A0A2H0N6Q6"/>
<dbReference type="EMBL" id="PCWN01000001">
    <property type="protein sequence ID" value="PIR04590.1"/>
    <property type="molecule type" value="Genomic_DNA"/>
</dbReference>
<feature type="coiled-coil region" evidence="1">
    <location>
        <begin position="147"/>
        <end position="179"/>
    </location>
</feature>
<evidence type="ECO:0000256" key="1">
    <source>
        <dbReference type="SAM" id="Coils"/>
    </source>
</evidence>
<reference evidence="2 3" key="1">
    <citation type="submission" date="2017-09" db="EMBL/GenBank/DDBJ databases">
        <title>Depth-based differentiation of microbial function through sediment-hosted aquifers and enrichment of novel symbionts in the deep terrestrial subsurface.</title>
        <authorList>
            <person name="Probst A.J."/>
            <person name="Ladd B."/>
            <person name="Jarett J.K."/>
            <person name="Geller-Mcgrath D.E."/>
            <person name="Sieber C.M."/>
            <person name="Emerson J.B."/>
            <person name="Anantharaman K."/>
            <person name="Thomas B.C."/>
            <person name="Malmstrom R."/>
            <person name="Stieglmeier M."/>
            <person name="Klingl A."/>
            <person name="Woyke T."/>
            <person name="Ryan C.M."/>
            <person name="Banfield J.F."/>
        </authorList>
    </citation>
    <scope>NUCLEOTIDE SEQUENCE [LARGE SCALE GENOMIC DNA]</scope>
    <source>
        <strain evidence="2">CG11_big_fil_rev_8_21_14_0_20_39_34</strain>
    </source>
</reference>
<dbReference type="Proteomes" id="UP000229600">
    <property type="component" value="Unassembled WGS sequence"/>
</dbReference>
<proteinExistence type="predicted"/>
<protein>
    <submittedName>
        <fullName evidence="2">Uncharacterized protein</fullName>
    </submittedName>
</protein>
<sequence length="354" mass="41440">MQDAIQFHTGIVLSCTLPMLVDIHYMGRYLRFIFGKTEWSIFLYFYYFGARSPFEIKKWAVSLGEEAPSTRAAHQEFMQAAKEFGSLWRCRWLILIGQYPEAVHLIARDVRRKEQSIHDNLLRTYADFFGIRRRIEDLIRSGRRDTADQLLARRRQEEETAAQREAQRQERDISRLRARADRQGILHEVDELLRTAGLAAAQSFMHDWGQYADLLQEAERHGCTPVVQALLLERNEQAARHIVRLHAQVEATLQEAVLLGLKFKREELLEDPSNLEAARHTIAEEREKNAWTEQLEGIERRVELIRYEDRITARVHEALDAVRSSKPGRGRRIALRGLELAISRANDRKKRRHR</sequence>
<name>A0A2H0N6Q6_9BACT</name>
<evidence type="ECO:0000313" key="2">
    <source>
        <dbReference type="EMBL" id="PIR04590.1"/>
    </source>
</evidence>
<keyword evidence="1" id="KW-0175">Coiled coil</keyword>
<organism evidence="2 3">
    <name type="scientific">Candidatus Magasanikbacteria bacterium CG11_big_fil_rev_8_21_14_0_20_39_34</name>
    <dbReference type="NCBI Taxonomy" id="1974653"/>
    <lineage>
        <taxon>Bacteria</taxon>
        <taxon>Candidatus Magasanikiibacteriota</taxon>
    </lineage>
</organism>
<evidence type="ECO:0000313" key="3">
    <source>
        <dbReference type="Proteomes" id="UP000229600"/>
    </source>
</evidence>
<gene>
    <name evidence="2" type="ORF">COV59_00495</name>
</gene>
<accession>A0A2H0N6Q6</accession>